<evidence type="ECO:0000256" key="6">
    <source>
        <dbReference type="ARBA" id="ARBA00023306"/>
    </source>
</evidence>
<dbReference type="Proteomes" id="UP000237968">
    <property type="component" value="Unassembled WGS sequence"/>
</dbReference>
<evidence type="ECO:0000256" key="5">
    <source>
        <dbReference type="ARBA" id="ARBA00023210"/>
    </source>
</evidence>
<dbReference type="GO" id="GO:0043093">
    <property type="term" value="P:FtsZ-dependent cytokinesis"/>
    <property type="evidence" value="ECO:0007669"/>
    <property type="project" value="TreeGrafter"/>
</dbReference>
<evidence type="ECO:0000256" key="1">
    <source>
        <dbReference type="ARBA" id="ARBA00004496"/>
    </source>
</evidence>
<dbReference type="InterPro" id="IPR053712">
    <property type="entry name" value="Bac_CellDiv_Activator"/>
</dbReference>
<feature type="coiled-coil region" evidence="10">
    <location>
        <begin position="74"/>
        <end position="101"/>
    </location>
</feature>
<dbReference type="InterPro" id="IPR007838">
    <property type="entry name" value="Cell_div_ZapA-like"/>
</dbReference>
<evidence type="ECO:0000256" key="2">
    <source>
        <dbReference type="ARBA" id="ARBA00015195"/>
    </source>
</evidence>
<proteinExistence type="predicted"/>
<reference evidence="11 12" key="1">
    <citation type="submission" date="2018-03" db="EMBL/GenBank/DDBJ databases">
        <title>Draft Genome Sequences of the Obligatory Marine Myxobacteria Enhygromyxa salina SWB005.</title>
        <authorList>
            <person name="Poehlein A."/>
            <person name="Moghaddam J.A."/>
            <person name="Harms H."/>
            <person name="Alanjari M."/>
            <person name="Koenig G.M."/>
            <person name="Daniel R."/>
            <person name="Schaeberle T.F."/>
        </authorList>
    </citation>
    <scope>NUCLEOTIDE SEQUENCE [LARGE SCALE GENOMIC DNA]</scope>
    <source>
        <strain evidence="11 12">SWB005</strain>
    </source>
</reference>
<dbReference type="GO" id="GO:0032153">
    <property type="term" value="C:cell division site"/>
    <property type="evidence" value="ECO:0007669"/>
    <property type="project" value="TreeGrafter"/>
</dbReference>
<evidence type="ECO:0000256" key="10">
    <source>
        <dbReference type="SAM" id="Coils"/>
    </source>
</evidence>
<keyword evidence="3" id="KW-0963">Cytoplasm</keyword>
<keyword evidence="5" id="KW-0717">Septation</keyword>
<protein>
    <recommendedName>
        <fullName evidence="2">Cell division protein ZapA</fullName>
    </recommendedName>
    <alternativeName>
        <fullName evidence="9">Z ring-associated protein ZapA</fullName>
    </alternativeName>
</protein>
<comment type="caution">
    <text evidence="11">The sequence shown here is derived from an EMBL/GenBank/DDBJ whole genome shotgun (WGS) entry which is preliminary data.</text>
</comment>
<dbReference type="GO" id="GO:0000917">
    <property type="term" value="P:division septum assembly"/>
    <property type="evidence" value="ECO:0007669"/>
    <property type="project" value="UniProtKB-KW"/>
</dbReference>
<evidence type="ECO:0000313" key="11">
    <source>
        <dbReference type="EMBL" id="PRP93036.1"/>
    </source>
</evidence>
<dbReference type="InterPro" id="IPR036192">
    <property type="entry name" value="Cell_div_ZapA-like_sf"/>
</dbReference>
<dbReference type="OrthoDB" id="9797575at2"/>
<dbReference type="SUPFAM" id="SSF102829">
    <property type="entry name" value="Cell division protein ZapA-like"/>
    <property type="match status" value="1"/>
</dbReference>
<organism evidence="11 12">
    <name type="scientific">Enhygromyxa salina</name>
    <dbReference type="NCBI Taxonomy" id="215803"/>
    <lineage>
        <taxon>Bacteria</taxon>
        <taxon>Pseudomonadati</taxon>
        <taxon>Myxococcota</taxon>
        <taxon>Polyangia</taxon>
        <taxon>Nannocystales</taxon>
        <taxon>Nannocystaceae</taxon>
        <taxon>Enhygromyxa</taxon>
    </lineage>
</organism>
<dbReference type="RefSeq" id="WP_106393858.1">
    <property type="nucleotide sequence ID" value="NZ_PVNK01000199.1"/>
</dbReference>
<dbReference type="GO" id="GO:0030428">
    <property type="term" value="C:cell septum"/>
    <property type="evidence" value="ECO:0007669"/>
    <property type="project" value="TreeGrafter"/>
</dbReference>
<keyword evidence="12" id="KW-1185">Reference proteome</keyword>
<dbReference type="GO" id="GO:0000921">
    <property type="term" value="P:septin ring assembly"/>
    <property type="evidence" value="ECO:0007669"/>
    <property type="project" value="TreeGrafter"/>
</dbReference>
<dbReference type="Gene3D" id="6.10.250.790">
    <property type="match status" value="1"/>
</dbReference>
<comment type="function">
    <text evidence="7">Activator of cell division through the inhibition of FtsZ GTPase activity, therefore promoting FtsZ assembly into bundles of protofilaments necessary for the formation of the division Z ring. It is recruited early at mid-cell but it is not essential for cell division.</text>
</comment>
<evidence type="ECO:0000256" key="9">
    <source>
        <dbReference type="ARBA" id="ARBA00033158"/>
    </source>
</evidence>
<accession>A0A2S9XJI1</accession>
<evidence type="ECO:0000256" key="3">
    <source>
        <dbReference type="ARBA" id="ARBA00022490"/>
    </source>
</evidence>
<keyword evidence="4 11" id="KW-0132">Cell division</keyword>
<dbReference type="AlphaFoldDB" id="A0A2S9XJI1"/>
<comment type="subcellular location">
    <subcellularLocation>
        <location evidence="1">Cytoplasm</location>
    </subcellularLocation>
</comment>
<dbReference type="PANTHER" id="PTHR34981">
    <property type="entry name" value="CELL DIVISION PROTEIN ZAPA"/>
    <property type="match status" value="1"/>
</dbReference>
<name>A0A2S9XJI1_9BACT</name>
<dbReference type="GO" id="GO:0005829">
    <property type="term" value="C:cytosol"/>
    <property type="evidence" value="ECO:0007669"/>
    <property type="project" value="TreeGrafter"/>
</dbReference>
<gene>
    <name evidence="11" type="primary">zapA</name>
    <name evidence="11" type="ORF">ENSA5_45970</name>
</gene>
<evidence type="ECO:0000256" key="7">
    <source>
        <dbReference type="ARBA" id="ARBA00024910"/>
    </source>
</evidence>
<evidence type="ECO:0000256" key="8">
    <source>
        <dbReference type="ARBA" id="ARBA00026068"/>
    </source>
</evidence>
<keyword evidence="10" id="KW-0175">Coiled coil</keyword>
<evidence type="ECO:0000256" key="4">
    <source>
        <dbReference type="ARBA" id="ARBA00022618"/>
    </source>
</evidence>
<evidence type="ECO:0000313" key="12">
    <source>
        <dbReference type="Proteomes" id="UP000237968"/>
    </source>
</evidence>
<dbReference type="EMBL" id="PVNK01000199">
    <property type="protein sequence ID" value="PRP93036.1"/>
    <property type="molecule type" value="Genomic_DNA"/>
</dbReference>
<sequence length="104" mass="11616">MKQSVNVEIAGQTLSIRSDEGPDYVQELADYVDAHLRELGGTRRSFSLQRVALLVAIQIADELFREKDLRRRDRARIEARLQALEVAIAAHEADLAALEHAPPA</sequence>
<comment type="subunit">
    <text evidence="8">Homodimer. Interacts with FtsZ.</text>
</comment>
<dbReference type="Pfam" id="PF05164">
    <property type="entry name" value="ZapA"/>
    <property type="match status" value="1"/>
</dbReference>
<keyword evidence="6" id="KW-0131">Cell cycle</keyword>
<dbReference type="PANTHER" id="PTHR34981:SF1">
    <property type="entry name" value="CELL DIVISION PROTEIN ZAPA"/>
    <property type="match status" value="1"/>
</dbReference>